<name>C5DNG8_LACTC</name>
<dbReference type="OrthoDB" id="4067912at2759"/>
<reference evidence="1 2" key="1">
    <citation type="journal article" date="2009" name="Genome Res.">
        <title>Comparative genomics of protoploid Saccharomycetaceae.</title>
        <authorList>
            <consortium name="The Genolevures Consortium"/>
            <person name="Souciet J.-L."/>
            <person name="Dujon B."/>
            <person name="Gaillardin C."/>
            <person name="Johnston M."/>
            <person name="Baret P.V."/>
            <person name="Cliften P."/>
            <person name="Sherman D.J."/>
            <person name="Weissenbach J."/>
            <person name="Westhof E."/>
            <person name="Wincker P."/>
            <person name="Jubin C."/>
            <person name="Poulain J."/>
            <person name="Barbe V."/>
            <person name="Segurens B."/>
            <person name="Artiguenave F."/>
            <person name="Anthouard V."/>
            <person name="Vacherie B."/>
            <person name="Val M.-E."/>
            <person name="Fulton R.S."/>
            <person name="Minx P."/>
            <person name="Wilson R."/>
            <person name="Durrens P."/>
            <person name="Jean G."/>
            <person name="Marck C."/>
            <person name="Martin T."/>
            <person name="Nikolski M."/>
            <person name="Rolland T."/>
            <person name="Seret M.-L."/>
            <person name="Casaregola S."/>
            <person name="Despons L."/>
            <person name="Fairhead C."/>
            <person name="Fischer G."/>
            <person name="Lafontaine I."/>
            <person name="Leh V."/>
            <person name="Lemaire M."/>
            <person name="de Montigny J."/>
            <person name="Neuveglise C."/>
            <person name="Thierry A."/>
            <person name="Blanc-Lenfle I."/>
            <person name="Bleykasten C."/>
            <person name="Diffels J."/>
            <person name="Fritsch E."/>
            <person name="Frangeul L."/>
            <person name="Goeffon A."/>
            <person name="Jauniaux N."/>
            <person name="Kachouri-Lafond R."/>
            <person name="Payen C."/>
            <person name="Potier S."/>
            <person name="Pribylova L."/>
            <person name="Ozanne C."/>
            <person name="Richard G.-F."/>
            <person name="Sacerdot C."/>
            <person name="Straub M.-L."/>
            <person name="Talla E."/>
        </authorList>
    </citation>
    <scope>NUCLEOTIDE SEQUENCE [LARGE SCALE GENOMIC DNA]</scope>
    <source>
        <strain evidence="2">ATCC 56472 / CBS 6340 / NRRL Y-8284</strain>
    </source>
</reference>
<dbReference type="eggNOG" id="ENOG502S5IA">
    <property type="taxonomic scope" value="Eukaryota"/>
</dbReference>
<proteinExistence type="predicted"/>
<dbReference type="FunCoup" id="C5DNG8">
    <property type="interactions" value="80"/>
</dbReference>
<dbReference type="RefSeq" id="XP_002555766.1">
    <property type="nucleotide sequence ID" value="XM_002555720.1"/>
</dbReference>
<dbReference type="AlphaFoldDB" id="C5DNG8"/>
<dbReference type="InParanoid" id="C5DNG8"/>
<dbReference type="OMA" id="HMYLLVN"/>
<dbReference type="GeneID" id="8294055"/>
<evidence type="ECO:0000313" key="2">
    <source>
        <dbReference type="Proteomes" id="UP000002036"/>
    </source>
</evidence>
<evidence type="ECO:0000313" key="1">
    <source>
        <dbReference type="EMBL" id="CAR25329.1"/>
    </source>
</evidence>
<gene>
    <name evidence="1" type="ordered locus">KLTH0G16874g</name>
</gene>
<organism evidence="1 2">
    <name type="scientific">Lachancea thermotolerans (strain ATCC 56472 / CBS 6340 / NRRL Y-8284)</name>
    <name type="common">Yeast</name>
    <name type="synonym">Kluyveromyces thermotolerans</name>
    <dbReference type="NCBI Taxonomy" id="559295"/>
    <lineage>
        <taxon>Eukaryota</taxon>
        <taxon>Fungi</taxon>
        <taxon>Dikarya</taxon>
        <taxon>Ascomycota</taxon>
        <taxon>Saccharomycotina</taxon>
        <taxon>Saccharomycetes</taxon>
        <taxon>Saccharomycetales</taxon>
        <taxon>Saccharomycetaceae</taxon>
        <taxon>Lachancea</taxon>
    </lineage>
</organism>
<dbReference type="HOGENOM" id="CLU_103442_0_0_1"/>
<keyword evidence="2" id="KW-1185">Reference proteome</keyword>
<accession>C5DNG8</accession>
<dbReference type="KEGG" id="lth:KLTH0G16874g"/>
<sequence length="227" mass="26533">MTDQQVLFMSPQAENLEYLYSLMNKVSQQMSQNKLKRAELLREIDVLVNEVNRTSIRPRPNNPNIAVISNFLKQRNVHIENPTEAQVEDERELQCLRQQNAALKSMLKDKCSTNNETLALLKVHETYLSDVVSLLRADVLTYHQELIRMCRSLYQEQVCSLEDNEFKEYMENISDFQELLDVSEIFRLLLRLTTQTGRTPKIAVGSKYCNILHSTYLRPNNEADTYR</sequence>
<dbReference type="Proteomes" id="UP000002036">
    <property type="component" value="Chromosome G"/>
</dbReference>
<dbReference type="STRING" id="559295.C5DNG8"/>
<dbReference type="EMBL" id="CU928171">
    <property type="protein sequence ID" value="CAR25329.1"/>
    <property type="molecule type" value="Genomic_DNA"/>
</dbReference>
<protein>
    <submittedName>
        <fullName evidence="1">KLTH0G16874p</fullName>
    </submittedName>
</protein>